<dbReference type="InterPro" id="IPR004360">
    <property type="entry name" value="Glyas_Fos-R_dOase_dom"/>
</dbReference>
<organism evidence="2">
    <name type="scientific">Thermorudis peleae</name>
    <dbReference type="NCBI Taxonomy" id="1382356"/>
    <lineage>
        <taxon>Bacteria</taxon>
        <taxon>Pseudomonadati</taxon>
        <taxon>Thermomicrobiota</taxon>
        <taxon>Thermomicrobia</taxon>
        <taxon>Thermomicrobia incertae sedis</taxon>
        <taxon>Thermorudis</taxon>
    </lineage>
</organism>
<feature type="domain" description="VOC" evidence="1">
    <location>
        <begin position="1"/>
        <end position="125"/>
    </location>
</feature>
<dbReference type="Pfam" id="PF00903">
    <property type="entry name" value="Glyoxalase"/>
    <property type="match status" value="1"/>
</dbReference>
<protein>
    <submittedName>
        <fullName evidence="2">VOC family protein</fullName>
    </submittedName>
</protein>
<reference evidence="2" key="1">
    <citation type="journal article" date="2020" name="mSystems">
        <title>Genome- and Community-Level Interaction Insights into Carbon Utilization and Element Cycling Functions of Hydrothermarchaeota in Hydrothermal Sediment.</title>
        <authorList>
            <person name="Zhou Z."/>
            <person name="Liu Y."/>
            <person name="Xu W."/>
            <person name="Pan J."/>
            <person name="Luo Z.H."/>
            <person name="Li M."/>
        </authorList>
    </citation>
    <scope>NUCLEOTIDE SEQUENCE [LARGE SCALE GENOMIC DNA]</scope>
    <source>
        <strain evidence="2">SpSt-210</strain>
    </source>
</reference>
<evidence type="ECO:0000259" key="1">
    <source>
        <dbReference type="PROSITE" id="PS51819"/>
    </source>
</evidence>
<dbReference type="AlphaFoldDB" id="A0A831X274"/>
<dbReference type="PANTHER" id="PTHR36503">
    <property type="entry name" value="BLR2520 PROTEIN"/>
    <property type="match status" value="1"/>
</dbReference>
<dbReference type="SUPFAM" id="SSF54593">
    <property type="entry name" value="Glyoxalase/Bleomycin resistance protein/Dihydroxybiphenyl dioxygenase"/>
    <property type="match status" value="1"/>
</dbReference>
<dbReference type="InterPro" id="IPR037523">
    <property type="entry name" value="VOC_core"/>
</dbReference>
<dbReference type="InterPro" id="IPR029068">
    <property type="entry name" value="Glyas_Bleomycin-R_OHBP_Dase"/>
</dbReference>
<name>A0A831X274_9BACT</name>
<dbReference type="PROSITE" id="PS51819">
    <property type="entry name" value="VOC"/>
    <property type="match status" value="1"/>
</dbReference>
<dbReference type="Gene3D" id="3.30.720.120">
    <property type="match status" value="1"/>
</dbReference>
<dbReference type="Gene3D" id="3.30.720.110">
    <property type="match status" value="1"/>
</dbReference>
<sequence length="135" mass="14747">MATLQPILQVADMEASIAFYRDVLGFSVNLTVPDDSGELVHAELSRKGAALMFGPATGLSEAARALLGAGVTLYITDNDDDIDAFYQRVRAAGARIVDPIQDQEWGDRTFTVQDPDGYHLMFAKNVRPFEPPSRS</sequence>
<comment type="caution">
    <text evidence="2">The sequence shown here is derived from an EMBL/GenBank/DDBJ whole genome shotgun (WGS) entry which is preliminary data.</text>
</comment>
<dbReference type="PANTHER" id="PTHR36503:SF3">
    <property type="entry name" value="BLR0126 PROTEIN"/>
    <property type="match status" value="1"/>
</dbReference>
<dbReference type="EMBL" id="DSIY01000361">
    <property type="protein sequence ID" value="HEG92814.1"/>
    <property type="molecule type" value="Genomic_DNA"/>
</dbReference>
<evidence type="ECO:0000313" key="2">
    <source>
        <dbReference type="EMBL" id="HEG92814.1"/>
    </source>
</evidence>
<accession>A0A831X274</accession>
<gene>
    <name evidence="2" type="ORF">ENP34_15470</name>
</gene>
<proteinExistence type="predicted"/>